<dbReference type="EMBL" id="CP000386">
    <property type="protein sequence ID" value="ABG04638.1"/>
    <property type="molecule type" value="Genomic_DNA"/>
</dbReference>
<dbReference type="KEGG" id="rxy:Rxyl_1677"/>
<comment type="subcellular location">
    <subcellularLocation>
        <location evidence="1">Membrane</location>
        <topology evidence="1">Multi-pass membrane protein</topology>
    </subcellularLocation>
</comment>
<keyword evidence="3 5" id="KW-1133">Transmembrane helix</keyword>
<gene>
    <name evidence="6" type="ordered locus">Rxyl_1677</name>
</gene>
<dbReference type="HOGENOM" id="CLU_104196_2_1_11"/>
<accession>Q1AVE0</accession>
<evidence type="ECO:0008006" key="8">
    <source>
        <dbReference type="Google" id="ProtNLM"/>
    </source>
</evidence>
<dbReference type="eggNOG" id="COG3296">
    <property type="taxonomic scope" value="Bacteria"/>
</dbReference>
<keyword evidence="4 5" id="KW-0472">Membrane</keyword>
<evidence type="ECO:0000256" key="1">
    <source>
        <dbReference type="ARBA" id="ARBA00004141"/>
    </source>
</evidence>
<feature type="transmembrane region" description="Helical" evidence="5">
    <location>
        <begin position="97"/>
        <end position="122"/>
    </location>
</feature>
<dbReference type="STRING" id="266117.Rxyl_1677"/>
<evidence type="ECO:0000256" key="4">
    <source>
        <dbReference type="ARBA" id="ARBA00023136"/>
    </source>
</evidence>
<evidence type="ECO:0000256" key="5">
    <source>
        <dbReference type="SAM" id="Phobius"/>
    </source>
</evidence>
<protein>
    <recommendedName>
        <fullName evidence="8">DUF4870 domain-containing protein</fullName>
    </recommendedName>
</protein>
<dbReference type="PhylomeDB" id="Q1AVE0"/>
<organism evidence="6 7">
    <name type="scientific">Rubrobacter xylanophilus (strain DSM 9941 / JCM 11954 / NBRC 16129 / PRD-1)</name>
    <dbReference type="NCBI Taxonomy" id="266117"/>
    <lineage>
        <taxon>Bacteria</taxon>
        <taxon>Bacillati</taxon>
        <taxon>Actinomycetota</taxon>
        <taxon>Rubrobacteria</taxon>
        <taxon>Rubrobacterales</taxon>
        <taxon>Rubrobacteraceae</taxon>
        <taxon>Rubrobacter</taxon>
    </lineage>
</organism>
<evidence type="ECO:0000256" key="2">
    <source>
        <dbReference type="ARBA" id="ARBA00022692"/>
    </source>
</evidence>
<dbReference type="Proteomes" id="UP000006637">
    <property type="component" value="Chromosome"/>
</dbReference>
<sequence>MRYCRRTRERRMAEQDSANYGLQREPARVTGARAGARGVMCRADERAWSALAHLSAFLNLFTGFLGPVAALAIWLAHRRGSQRVASHALRSAAYQTVWLAALAAGWAATGLLMVVLAGFLLVPVMALASLGMFVHAGLNAYRAYREGLDWP</sequence>
<feature type="transmembrane region" description="Helical" evidence="5">
    <location>
        <begin position="56"/>
        <end position="77"/>
    </location>
</feature>
<name>Q1AVE0_RUBXD</name>
<keyword evidence="2 5" id="KW-0812">Transmembrane</keyword>
<dbReference type="AlphaFoldDB" id="Q1AVE0"/>
<evidence type="ECO:0000256" key="3">
    <source>
        <dbReference type="ARBA" id="ARBA00022989"/>
    </source>
</evidence>
<evidence type="ECO:0000313" key="6">
    <source>
        <dbReference type="EMBL" id="ABG04638.1"/>
    </source>
</evidence>
<dbReference type="InterPro" id="IPR019109">
    <property type="entry name" value="MamF_MmsF"/>
</dbReference>
<proteinExistence type="predicted"/>
<evidence type="ECO:0000313" key="7">
    <source>
        <dbReference type="Proteomes" id="UP000006637"/>
    </source>
</evidence>
<keyword evidence="7" id="KW-1185">Reference proteome</keyword>
<dbReference type="Pfam" id="PF09685">
    <property type="entry name" value="MamF_MmsF"/>
    <property type="match status" value="1"/>
</dbReference>
<reference evidence="6 7" key="1">
    <citation type="submission" date="2006-06" db="EMBL/GenBank/DDBJ databases">
        <title>Complete sequence of Rubrobacter xylanophilus DSM 9941.</title>
        <authorList>
            <consortium name="US DOE Joint Genome Institute"/>
            <person name="Copeland A."/>
            <person name="Lucas S."/>
            <person name="Lapidus A."/>
            <person name="Barry K."/>
            <person name="Detter J.C."/>
            <person name="Glavina del Rio T."/>
            <person name="Hammon N."/>
            <person name="Israni S."/>
            <person name="Dalin E."/>
            <person name="Tice H."/>
            <person name="Pitluck S."/>
            <person name="Munk A.C."/>
            <person name="Brettin T."/>
            <person name="Bruce D."/>
            <person name="Han C."/>
            <person name="Tapia R."/>
            <person name="Gilna P."/>
            <person name="Schmutz J."/>
            <person name="Larimer F."/>
            <person name="Land M."/>
            <person name="Hauser L."/>
            <person name="Kyrpides N."/>
            <person name="Lykidis A."/>
            <person name="da Costa M.S."/>
            <person name="Rainey F.A."/>
            <person name="Empadinhas N."/>
            <person name="Jolivet E."/>
            <person name="Battista J.R."/>
            <person name="Richardson P."/>
        </authorList>
    </citation>
    <scope>NUCLEOTIDE SEQUENCE [LARGE SCALE GENOMIC DNA]</scope>
    <source>
        <strain evidence="7">DSM 9941 / JCM 11954 / NBRC 16129 / PRD-1</strain>
    </source>
</reference>